<evidence type="ECO:0000313" key="4">
    <source>
        <dbReference type="EMBL" id="KAH8978556.1"/>
    </source>
</evidence>
<comment type="caution">
    <text evidence="4">The sequence shown here is derived from an EMBL/GenBank/DDBJ whole genome shotgun (WGS) entry which is preliminary data.</text>
</comment>
<evidence type="ECO:0000256" key="3">
    <source>
        <dbReference type="PROSITE-ProRule" id="PRU00221"/>
    </source>
</evidence>
<gene>
    <name evidence="4" type="ORF">EDB92DRAFT_556413</name>
</gene>
<dbReference type="Gene3D" id="2.130.10.10">
    <property type="entry name" value="YVTN repeat-like/Quinoprotein amine dehydrogenase"/>
    <property type="match status" value="2"/>
</dbReference>
<keyword evidence="5" id="KW-1185">Reference proteome</keyword>
<dbReference type="PANTHER" id="PTHR22847">
    <property type="entry name" value="WD40 REPEAT PROTEIN"/>
    <property type="match status" value="1"/>
</dbReference>
<evidence type="ECO:0000313" key="5">
    <source>
        <dbReference type="Proteomes" id="UP001201163"/>
    </source>
</evidence>
<accession>A0AAD4L6D9</accession>
<dbReference type="PROSITE" id="PS50082">
    <property type="entry name" value="WD_REPEATS_2"/>
    <property type="match status" value="1"/>
</dbReference>
<feature type="repeat" description="WD" evidence="3">
    <location>
        <begin position="13"/>
        <end position="54"/>
    </location>
</feature>
<dbReference type="GO" id="GO:1990234">
    <property type="term" value="C:transferase complex"/>
    <property type="evidence" value="ECO:0007669"/>
    <property type="project" value="UniProtKB-ARBA"/>
</dbReference>
<keyword evidence="2" id="KW-0677">Repeat</keyword>
<dbReference type="SUPFAM" id="SSF50978">
    <property type="entry name" value="WD40 repeat-like"/>
    <property type="match status" value="1"/>
</dbReference>
<dbReference type="EMBL" id="JAKELL010000218">
    <property type="protein sequence ID" value="KAH8978556.1"/>
    <property type="molecule type" value="Genomic_DNA"/>
</dbReference>
<dbReference type="PROSITE" id="PS50294">
    <property type="entry name" value="WD_REPEATS_REGION"/>
    <property type="match status" value="1"/>
</dbReference>
<name>A0AAD4L6D9_9AGAM</name>
<dbReference type="PANTHER" id="PTHR22847:SF637">
    <property type="entry name" value="WD REPEAT DOMAIN 5B"/>
    <property type="match status" value="1"/>
</dbReference>
<dbReference type="Pfam" id="PF00400">
    <property type="entry name" value="WD40"/>
    <property type="match status" value="1"/>
</dbReference>
<dbReference type="SMART" id="SM00320">
    <property type="entry name" value="WD40"/>
    <property type="match status" value="4"/>
</dbReference>
<sequence>MAQPLEYQERYHQPAHEASITCMSLSLDGHRLVTGSTDCTVLMWSVQSGRALCRMKSHSPVLSVVWLRNSNGFLFGCKNGMMASVDISERFVKTTYFKGHSIPIHCLSPKFNDLFPISGAMDEVKIWKREVRAVEQVESWELKVKLPPPSVLDLRRVVEVTSVNWQSQDAGTSASLAIVSYRLHGILCWDVAGMTVLWQFPIDECATLSLSPDGRLAATVDKTNNFEIRDLKSGAVQSLQVRTKPAVKPHGIRDLKTGDTTSQGEGQIRLSRLPSQRVSFAHEGFAVAGVGGDNKVFVWDAERGDQLLCLEHGENFRSRPQKILGKVTFSCGRQSQGL</sequence>
<dbReference type="InterPro" id="IPR036322">
    <property type="entry name" value="WD40_repeat_dom_sf"/>
</dbReference>
<dbReference type="AlphaFoldDB" id="A0AAD4L6D9"/>
<dbReference type="Proteomes" id="UP001201163">
    <property type="component" value="Unassembled WGS sequence"/>
</dbReference>
<proteinExistence type="predicted"/>
<dbReference type="InterPro" id="IPR001680">
    <property type="entry name" value="WD40_rpt"/>
</dbReference>
<keyword evidence="1 3" id="KW-0853">WD repeat</keyword>
<dbReference type="InterPro" id="IPR015943">
    <property type="entry name" value="WD40/YVTN_repeat-like_dom_sf"/>
</dbReference>
<reference evidence="4" key="1">
    <citation type="submission" date="2022-01" db="EMBL/GenBank/DDBJ databases">
        <title>Comparative genomics reveals a dynamic genome evolution in the ectomycorrhizal milk-cap (Lactarius) mushrooms.</title>
        <authorList>
            <consortium name="DOE Joint Genome Institute"/>
            <person name="Lebreton A."/>
            <person name="Tang N."/>
            <person name="Kuo A."/>
            <person name="LaButti K."/>
            <person name="Drula E."/>
            <person name="Barry K."/>
            <person name="Clum A."/>
            <person name="Lipzen A."/>
            <person name="Mousain D."/>
            <person name="Ng V."/>
            <person name="Wang R."/>
            <person name="Wang X."/>
            <person name="Dai Y."/>
            <person name="Henrissat B."/>
            <person name="Grigoriev I.V."/>
            <person name="Guerin-Laguette A."/>
            <person name="Yu F."/>
            <person name="Martin F.M."/>
        </authorList>
    </citation>
    <scope>NUCLEOTIDE SEQUENCE</scope>
    <source>
        <strain evidence="4">QP</strain>
    </source>
</reference>
<evidence type="ECO:0000256" key="2">
    <source>
        <dbReference type="ARBA" id="ARBA00022737"/>
    </source>
</evidence>
<organism evidence="4 5">
    <name type="scientific">Lactarius akahatsu</name>
    <dbReference type="NCBI Taxonomy" id="416441"/>
    <lineage>
        <taxon>Eukaryota</taxon>
        <taxon>Fungi</taxon>
        <taxon>Dikarya</taxon>
        <taxon>Basidiomycota</taxon>
        <taxon>Agaricomycotina</taxon>
        <taxon>Agaricomycetes</taxon>
        <taxon>Russulales</taxon>
        <taxon>Russulaceae</taxon>
        <taxon>Lactarius</taxon>
    </lineage>
</organism>
<protein>
    <submittedName>
        <fullName evidence="4">WD40-repeat-containing domain protein</fullName>
    </submittedName>
</protein>
<evidence type="ECO:0000256" key="1">
    <source>
        <dbReference type="ARBA" id="ARBA00022574"/>
    </source>
</evidence>